<gene>
    <name evidence="2" type="ORF">KY46_09940</name>
</gene>
<dbReference type="Proteomes" id="UP000033633">
    <property type="component" value="Unassembled WGS sequence"/>
</dbReference>
<name>A0A0F5VCP5_9GAMM</name>
<feature type="transmembrane region" description="Helical" evidence="1">
    <location>
        <begin position="12"/>
        <end position="33"/>
    </location>
</feature>
<dbReference type="STRING" id="265726.KY46_09940"/>
<keyword evidence="1" id="KW-0812">Transmembrane</keyword>
<dbReference type="EMBL" id="JWYV01000007">
    <property type="protein sequence ID" value="KKC99857.1"/>
    <property type="molecule type" value="Genomic_DNA"/>
</dbReference>
<keyword evidence="1" id="KW-1133">Transmembrane helix</keyword>
<evidence type="ECO:0000313" key="3">
    <source>
        <dbReference type="Proteomes" id="UP000033633"/>
    </source>
</evidence>
<evidence type="ECO:0000313" key="2">
    <source>
        <dbReference type="EMBL" id="KKC99857.1"/>
    </source>
</evidence>
<keyword evidence="1" id="KW-0472">Membrane</keyword>
<organism evidence="2 3">
    <name type="scientific">Photobacterium halotolerans</name>
    <dbReference type="NCBI Taxonomy" id="265726"/>
    <lineage>
        <taxon>Bacteria</taxon>
        <taxon>Pseudomonadati</taxon>
        <taxon>Pseudomonadota</taxon>
        <taxon>Gammaproteobacteria</taxon>
        <taxon>Vibrionales</taxon>
        <taxon>Vibrionaceae</taxon>
        <taxon>Photobacterium</taxon>
    </lineage>
</organism>
<proteinExistence type="predicted"/>
<dbReference type="AlphaFoldDB" id="A0A0F5VCP5"/>
<accession>A0A0F5VCP5</accession>
<protein>
    <submittedName>
        <fullName evidence="2">Uncharacterized protein</fullName>
    </submittedName>
</protein>
<reference evidence="2 3" key="1">
    <citation type="submission" date="2014-12" db="EMBL/GenBank/DDBJ databases">
        <title>Mercury Reductase activity and rhizosphere competence traits in the genome of root associated Photobacterium halotolerans MELD1.</title>
        <authorList>
            <person name="Mathew D.C."/>
            <person name="Huang C.-C."/>
        </authorList>
    </citation>
    <scope>NUCLEOTIDE SEQUENCE [LARGE SCALE GENOMIC DNA]</scope>
    <source>
        <strain evidence="2 3">MELD1</strain>
    </source>
</reference>
<sequence length="95" mass="10835">MENTWYSHSLNSLALMVIPGASIPSLALMYRTMHRAESCAMRRCGAILKCYLAQKLYEPTLMRLITPAKIQWDWPLYPLKCRLCGGAIEQGTEQE</sequence>
<keyword evidence="3" id="KW-1185">Reference proteome</keyword>
<comment type="caution">
    <text evidence="2">The sequence shown here is derived from an EMBL/GenBank/DDBJ whole genome shotgun (WGS) entry which is preliminary data.</text>
</comment>
<evidence type="ECO:0000256" key="1">
    <source>
        <dbReference type="SAM" id="Phobius"/>
    </source>
</evidence>